<reference evidence="3" key="1">
    <citation type="submission" date="2020-05" db="EMBL/GenBank/DDBJ databases">
        <title>WGS assembly of Panicum virgatum.</title>
        <authorList>
            <person name="Lovell J.T."/>
            <person name="Jenkins J."/>
            <person name="Shu S."/>
            <person name="Juenger T.E."/>
            <person name="Schmutz J."/>
        </authorList>
    </citation>
    <scope>NUCLEOTIDE SEQUENCE</scope>
    <source>
        <strain evidence="3">AP13</strain>
    </source>
</reference>
<feature type="signal peptide" evidence="2">
    <location>
        <begin position="1"/>
        <end position="32"/>
    </location>
</feature>
<feature type="compositionally biased region" description="Basic and acidic residues" evidence="1">
    <location>
        <begin position="35"/>
        <end position="59"/>
    </location>
</feature>
<sequence length="129" mass="13764">MAATHRFPCDARWQQLLLLAVLLQAFARPSVATARTEEGEARVKMDGRKGVMQQREEKMGKRKRKGRGGNQRSAGGVCAGGVSARRCRFCSAPGALPPAAPRIQRRPPDGHSSPVCGAARLPAVVLPPG</sequence>
<feature type="region of interest" description="Disordered" evidence="1">
    <location>
        <begin position="35"/>
        <end position="78"/>
    </location>
</feature>
<dbReference type="Proteomes" id="UP000823388">
    <property type="component" value="Chromosome 8N"/>
</dbReference>
<protein>
    <submittedName>
        <fullName evidence="3">Uncharacterized protein</fullName>
    </submittedName>
</protein>
<organism evidence="3 4">
    <name type="scientific">Panicum virgatum</name>
    <name type="common">Blackwell switchgrass</name>
    <dbReference type="NCBI Taxonomy" id="38727"/>
    <lineage>
        <taxon>Eukaryota</taxon>
        <taxon>Viridiplantae</taxon>
        <taxon>Streptophyta</taxon>
        <taxon>Embryophyta</taxon>
        <taxon>Tracheophyta</taxon>
        <taxon>Spermatophyta</taxon>
        <taxon>Magnoliopsida</taxon>
        <taxon>Liliopsida</taxon>
        <taxon>Poales</taxon>
        <taxon>Poaceae</taxon>
        <taxon>PACMAD clade</taxon>
        <taxon>Panicoideae</taxon>
        <taxon>Panicodae</taxon>
        <taxon>Paniceae</taxon>
        <taxon>Panicinae</taxon>
        <taxon>Panicum</taxon>
        <taxon>Panicum sect. Hiantes</taxon>
    </lineage>
</organism>
<dbReference type="AlphaFoldDB" id="A0A8T0P6H7"/>
<keyword evidence="4" id="KW-1185">Reference proteome</keyword>
<accession>A0A8T0P6H7</accession>
<comment type="caution">
    <text evidence="3">The sequence shown here is derived from an EMBL/GenBank/DDBJ whole genome shotgun (WGS) entry which is preliminary data.</text>
</comment>
<gene>
    <name evidence="3" type="ORF">PVAP13_8NG196101</name>
</gene>
<name>A0A8T0P6H7_PANVG</name>
<feature type="region of interest" description="Disordered" evidence="1">
    <location>
        <begin position="97"/>
        <end position="116"/>
    </location>
</feature>
<dbReference type="EMBL" id="CM029052">
    <property type="protein sequence ID" value="KAG2556598.1"/>
    <property type="molecule type" value="Genomic_DNA"/>
</dbReference>
<evidence type="ECO:0000256" key="2">
    <source>
        <dbReference type="SAM" id="SignalP"/>
    </source>
</evidence>
<evidence type="ECO:0000313" key="4">
    <source>
        <dbReference type="Proteomes" id="UP000823388"/>
    </source>
</evidence>
<feature type="chain" id="PRO_5036435132" evidence="2">
    <location>
        <begin position="33"/>
        <end position="129"/>
    </location>
</feature>
<dbReference type="EMBL" id="CM029052">
    <property type="protein sequence ID" value="KAG2556597.1"/>
    <property type="molecule type" value="Genomic_DNA"/>
</dbReference>
<evidence type="ECO:0000313" key="3">
    <source>
        <dbReference type="EMBL" id="KAG2556598.1"/>
    </source>
</evidence>
<keyword evidence="2" id="KW-0732">Signal</keyword>
<proteinExistence type="predicted"/>
<evidence type="ECO:0000256" key="1">
    <source>
        <dbReference type="SAM" id="MobiDB-lite"/>
    </source>
</evidence>